<evidence type="ECO:0000313" key="1">
    <source>
        <dbReference type="EMBL" id="CAD7393215.1"/>
    </source>
</evidence>
<dbReference type="AlphaFoldDB" id="A0A7R9CDR2"/>
<name>A0A7R9CDR2_TIMCR</name>
<dbReference type="Gene3D" id="1.20.5.170">
    <property type="match status" value="1"/>
</dbReference>
<proteinExistence type="predicted"/>
<gene>
    <name evidence="1" type="ORF">TCEB3V08_LOCUS1197</name>
</gene>
<sequence length="104" mass="11543">MAGKHYYQVPCESKIVVYRLPARATPDELLNEKEKYKAIADEMDQTFADLSAQHTLSKKKLPSTITPAPALRDQQCSLYLVVPPSSPPTPMCAFAQQSNMSMAL</sequence>
<protein>
    <submittedName>
        <fullName evidence="1">Uncharacterized protein</fullName>
    </submittedName>
</protein>
<reference evidence="1" key="1">
    <citation type="submission" date="2020-11" db="EMBL/GenBank/DDBJ databases">
        <authorList>
            <person name="Tran Van P."/>
        </authorList>
    </citation>
    <scope>NUCLEOTIDE SEQUENCE</scope>
</reference>
<dbReference type="EMBL" id="OC316673">
    <property type="protein sequence ID" value="CAD7393215.1"/>
    <property type="molecule type" value="Genomic_DNA"/>
</dbReference>
<organism evidence="1">
    <name type="scientific">Timema cristinae</name>
    <name type="common">Walking stick</name>
    <dbReference type="NCBI Taxonomy" id="61476"/>
    <lineage>
        <taxon>Eukaryota</taxon>
        <taxon>Metazoa</taxon>
        <taxon>Ecdysozoa</taxon>
        <taxon>Arthropoda</taxon>
        <taxon>Hexapoda</taxon>
        <taxon>Insecta</taxon>
        <taxon>Pterygota</taxon>
        <taxon>Neoptera</taxon>
        <taxon>Polyneoptera</taxon>
        <taxon>Phasmatodea</taxon>
        <taxon>Timematodea</taxon>
        <taxon>Timematoidea</taxon>
        <taxon>Timematidae</taxon>
        <taxon>Timema</taxon>
    </lineage>
</organism>
<accession>A0A7R9CDR2</accession>
<dbReference type="SUPFAM" id="SSF57997">
    <property type="entry name" value="Tropomyosin"/>
    <property type="match status" value="1"/>
</dbReference>